<reference evidence="5" key="1">
    <citation type="submission" date="2016-06" db="EMBL/GenBank/DDBJ databases">
        <authorList>
            <person name="Cuomo C."/>
            <person name="Litvintseva A."/>
            <person name="Heitman J."/>
            <person name="Chen Y."/>
            <person name="Sun S."/>
            <person name="Springer D."/>
            <person name="Dromer F."/>
            <person name="Young S."/>
            <person name="Zeng Q."/>
            <person name="Chapman S."/>
            <person name="Gujja S."/>
            <person name="Saif S."/>
            <person name="Birren B."/>
        </authorList>
    </citation>
    <scope>NUCLEOTIDE SEQUENCE</scope>
    <source>
        <strain evidence="5">CBS 7841</strain>
    </source>
</reference>
<dbReference type="SUPFAM" id="SSF52540">
    <property type="entry name" value="P-loop containing nucleoside triphosphate hydrolases"/>
    <property type="match status" value="2"/>
</dbReference>
<name>A0AAJ8JMD8_9TREE</name>
<feature type="domain" description="Peroxisomal ATPase PEX6 fourth" evidence="4">
    <location>
        <begin position="413"/>
        <end position="570"/>
    </location>
</feature>
<accession>A0AAJ8JMD8</accession>
<feature type="region of interest" description="Disordered" evidence="1">
    <location>
        <begin position="1067"/>
        <end position="1090"/>
    </location>
</feature>
<dbReference type="EMBL" id="CP143784">
    <property type="protein sequence ID" value="WVN84944.1"/>
    <property type="molecule type" value="Genomic_DNA"/>
</dbReference>
<evidence type="ECO:0008006" key="7">
    <source>
        <dbReference type="Google" id="ProtNLM"/>
    </source>
</evidence>
<dbReference type="InterPro" id="IPR056995">
    <property type="entry name" value="PEX6_4th_dom"/>
</dbReference>
<dbReference type="Pfam" id="PF00004">
    <property type="entry name" value="AAA"/>
    <property type="match status" value="1"/>
</dbReference>
<dbReference type="Gene3D" id="1.10.8.60">
    <property type="match status" value="2"/>
</dbReference>
<dbReference type="InterPro" id="IPR027417">
    <property type="entry name" value="P-loop_NTPase"/>
</dbReference>
<dbReference type="Gene3D" id="3.40.50.300">
    <property type="entry name" value="P-loop containing nucleotide triphosphate hydrolases"/>
    <property type="match status" value="3"/>
</dbReference>
<dbReference type="PANTHER" id="PTHR23077">
    <property type="entry name" value="AAA-FAMILY ATPASE"/>
    <property type="match status" value="1"/>
</dbReference>
<proteinExistence type="predicted"/>
<dbReference type="KEGG" id="cdep:91084297"/>
<dbReference type="GO" id="GO:0005829">
    <property type="term" value="C:cytosol"/>
    <property type="evidence" value="ECO:0007669"/>
    <property type="project" value="TreeGrafter"/>
</dbReference>
<feature type="region of interest" description="Disordered" evidence="1">
    <location>
        <begin position="272"/>
        <end position="296"/>
    </location>
</feature>
<dbReference type="GO" id="GO:0016887">
    <property type="term" value="F:ATP hydrolysis activity"/>
    <property type="evidence" value="ECO:0007669"/>
    <property type="project" value="InterPro"/>
</dbReference>
<dbReference type="InterPro" id="IPR003959">
    <property type="entry name" value="ATPase_AAA_core"/>
</dbReference>
<dbReference type="FunFam" id="1.10.8.60:FF:000039">
    <property type="entry name" value="peroxisome biogenesis factor 6"/>
    <property type="match status" value="1"/>
</dbReference>
<dbReference type="InterPro" id="IPR050168">
    <property type="entry name" value="AAA_ATPase_domain"/>
</dbReference>
<dbReference type="Pfam" id="PF23315">
    <property type="entry name" value="PEX6_4th"/>
    <property type="match status" value="1"/>
</dbReference>
<dbReference type="Proteomes" id="UP000094043">
    <property type="component" value="Chromosome 1"/>
</dbReference>
<feature type="domain" description="ATPase AAA-type core" evidence="2">
    <location>
        <begin position="618"/>
        <end position="748"/>
    </location>
</feature>
<dbReference type="GO" id="GO:0016558">
    <property type="term" value="P:protein import into peroxisome matrix"/>
    <property type="evidence" value="ECO:0007669"/>
    <property type="project" value="TreeGrafter"/>
</dbReference>
<dbReference type="PANTHER" id="PTHR23077:SF9">
    <property type="entry name" value="PEROXISOMAL ATPASE PEX6"/>
    <property type="match status" value="1"/>
</dbReference>
<reference evidence="5" key="2">
    <citation type="journal article" date="2022" name="Elife">
        <title>Obligate sexual reproduction of a homothallic fungus closely related to the Cryptococcus pathogenic species complex.</title>
        <authorList>
            <person name="Passer A.R."/>
            <person name="Clancey S.A."/>
            <person name="Shea T."/>
            <person name="David-Palma M."/>
            <person name="Averette A.F."/>
            <person name="Boekhout T."/>
            <person name="Porcel B.M."/>
            <person name="Nowrousian M."/>
            <person name="Cuomo C.A."/>
            <person name="Sun S."/>
            <person name="Heitman J."/>
            <person name="Coelho M.A."/>
        </authorList>
    </citation>
    <scope>NUCLEOTIDE SEQUENCE</scope>
    <source>
        <strain evidence="5">CBS 7841</strain>
    </source>
</reference>
<dbReference type="GO" id="GO:0005778">
    <property type="term" value="C:peroxisomal membrane"/>
    <property type="evidence" value="ECO:0007669"/>
    <property type="project" value="TreeGrafter"/>
</dbReference>
<dbReference type="GeneID" id="91084297"/>
<feature type="compositionally biased region" description="Polar residues" evidence="1">
    <location>
        <begin position="272"/>
        <end position="282"/>
    </location>
</feature>
<evidence type="ECO:0000259" key="2">
    <source>
        <dbReference type="Pfam" id="PF00004"/>
    </source>
</evidence>
<dbReference type="RefSeq" id="XP_066065645.1">
    <property type="nucleotide sequence ID" value="XM_066209548.1"/>
</dbReference>
<gene>
    <name evidence="5" type="ORF">L203_100081</name>
</gene>
<evidence type="ECO:0000259" key="3">
    <source>
        <dbReference type="Pfam" id="PF17862"/>
    </source>
</evidence>
<dbReference type="Pfam" id="PF17862">
    <property type="entry name" value="AAA_lid_3"/>
    <property type="match status" value="1"/>
</dbReference>
<dbReference type="GO" id="GO:0005524">
    <property type="term" value="F:ATP binding"/>
    <property type="evidence" value="ECO:0007669"/>
    <property type="project" value="InterPro"/>
</dbReference>
<feature type="domain" description="AAA ATPase AAA+ lid" evidence="3">
    <location>
        <begin position="937"/>
        <end position="975"/>
    </location>
</feature>
<evidence type="ECO:0000313" key="6">
    <source>
        <dbReference type="Proteomes" id="UP000094043"/>
    </source>
</evidence>
<dbReference type="AlphaFoldDB" id="A0AAJ8JMD8"/>
<sequence length="1090" mass="120371">MVVFYNQDDSVETEIELSIAQYSTAQPWKHETALANSVLWDQLLALVRIKDVDRIGVSIEWPSDGRLASRKGKEKALVLWVERVPDERGEEERPILYVYPSLLPPNSLVPLPATLYIHSPIDLSLVILQPVYDTIEDEQQKPSSSTSLSSLSSSLCRNQDEASIMRQGAVIFLEDLDRRFKILMSEPVNQGLMTLQTSIILSATPFYAHEDSLFSFKGEGLQDILCGSSHGKTHLSLTDFDPDSFLSAALSLEFKGEDVLDDEDVVNDYNGSTISDATSGSVTPRPGGVRPESPPAPIEQVLQNSVEERGVRFDLLPALGPGVGEENEDVCWLSVGGLGRAGIFEGDWVILKPAEEHGGRLVKALAWERLDEPDTDLPLNPILLPPTLYRSLVPSSHPTQLVILPTPFGARSPTLPTASSITLSRLATAEAVDKRYERSWLQGQLQMFRSKNEGKKKEKNIKKVIQRDDIFAVPAWLDKPLSDEERQDTAYENSNIDFKMECPSSFLSERKPRSTALIYFKITSVTCDTLLPIEEDFHSSLTAKARAGELGCWIDEGTKVVWEGLTQGRVDRRMIDRGWFGLEPTPPPFSKIAFSKLKDLLNSTLHYASITSAMQLSILLEGACGSGKRSLVQNVADEIGFSVVNVECWDIVGDTEAMTSGTLLARLAKAISCSPSILILHHIEALANKSDNSLSRPPLIVKTVQEILRDAKKGSSEGGWPIIVLGTTSDADNIPIDLQGCFKQHIELKAPNEEERLAIIQHAVGQYNVAPDVDLRQMARQTAALNAGDITALVYQAWDIALSRTSHSSSCPLINLQHAGLSITSQDFDSALNQARTAYSDSIGAPKIPNVSWDDVGGLVRVKKDILDTIQLPLDRPEMFGEGLKKRSGILLPDLLDPALLRPGRFDKMLYLSIPTTHSAQASILQALTRRFNLSPDLNLEEVAEMCPFNYTGADLYALCADAMLNAMTRQAHHVDNVISRLSSLAATHPESKTWPGELTSQYYLAKMAQEEETDVIVGKEDFVSALEKLVPSVSVDELRHYEKVRREFQGFSIETKSQDEQAMLEKIGKKKGKGKARLNEVQVDGDRVS</sequence>
<evidence type="ECO:0000313" key="5">
    <source>
        <dbReference type="EMBL" id="WVN84944.1"/>
    </source>
</evidence>
<keyword evidence="6" id="KW-1185">Reference proteome</keyword>
<evidence type="ECO:0000256" key="1">
    <source>
        <dbReference type="SAM" id="MobiDB-lite"/>
    </source>
</evidence>
<protein>
    <recommendedName>
        <fullName evidence="7">AAA+ ATPase domain-containing protein</fullName>
    </recommendedName>
</protein>
<dbReference type="InterPro" id="IPR041569">
    <property type="entry name" value="AAA_lid_3"/>
</dbReference>
<organism evidence="5 6">
    <name type="scientific">Cryptococcus depauperatus CBS 7841</name>
    <dbReference type="NCBI Taxonomy" id="1295531"/>
    <lineage>
        <taxon>Eukaryota</taxon>
        <taxon>Fungi</taxon>
        <taxon>Dikarya</taxon>
        <taxon>Basidiomycota</taxon>
        <taxon>Agaricomycotina</taxon>
        <taxon>Tremellomycetes</taxon>
        <taxon>Tremellales</taxon>
        <taxon>Cryptococcaceae</taxon>
        <taxon>Cryptococcus</taxon>
    </lineage>
</organism>
<reference evidence="5" key="3">
    <citation type="submission" date="2024-01" db="EMBL/GenBank/DDBJ databases">
        <authorList>
            <person name="Coelho M.A."/>
            <person name="David-Palma M."/>
            <person name="Shea T."/>
            <person name="Sun S."/>
            <person name="Cuomo C.A."/>
            <person name="Heitman J."/>
        </authorList>
    </citation>
    <scope>NUCLEOTIDE SEQUENCE</scope>
    <source>
        <strain evidence="5">CBS 7841</strain>
    </source>
</reference>
<evidence type="ECO:0000259" key="4">
    <source>
        <dbReference type="Pfam" id="PF23315"/>
    </source>
</evidence>